<dbReference type="PANTHER" id="PTHR42953:SF1">
    <property type="entry name" value="METAL-BINDING PROTEIN HI_0362-RELATED"/>
    <property type="match status" value="1"/>
</dbReference>
<organism evidence="6 7">
    <name type="scientific">Corynebacterium propinquum</name>
    <dbReference type="NCBI Taxonomy" id="43769"/>
    <lineage>
        <taxon>Bacteria</taxon>
        <taxon>Bacillati</taxon>
        <taxon>Actinomycetota</taxon>
        <taxon>Actinomycetes</taxon>
        <taxon>Mycobacteriales</taxon>
        <taxon>Corynebacteriaceae</taxon>
        <taxon>Corynebacterium</taxon>
    </lineage>
</organism>
<dbReference type="GO" id="GO:0046872">
    <property type="term" value="F:metal ion binding"/>
    <property type="evidence" value="ECO:0007669"/>
    <property type="project" value="UniProtKB-KW"/>
</dbReference>
<dbReference type="PANTHER" id="PTHR42953">
    <property type="entry name" value="HIGH-AFFINITY ZINC UPTAKE SYSTEM PROTEIN ZNUA-RELATED"/>
    <property type="match status" value="1"/>
</dbReference>
<evidence type="ECO:0000256" key="1">
    <source>
        <dbReference type="ARBA" id="ARBA00004196"/>
    </source>
</evidence>
<evidence type="ECO:0000256" key="2">
    <source>
        <dbReference type="ARBA" id="ARBA00022448"/>
    </source>
</evidence>
<dbReference type="Proteomes" id="UP001226160">
    <property type="component" value="Unassembled WGS sequence"/>
</dbReference>
<sequence length="331" mass="35322">MITKRRGVFTATATAAMMFLAACSSGETGGSGDAASSTSNGDAAASGEGTIEIVASTSVWGDLTKAVIDDESVANVRTIITDTNVDPHHFEPTAADLARANDADVVVAGGGGYDAWLYEPLNEDIVIHALPLTPHEHNSGSEKPEGTEAHAQYYGDNNTFDVANNEHVWFDTKALSTVANGVADRIKETHPDAPVKIDELNAELDAIAEQIKALPAVTVAQTHPIADYILTHTKMDEITPESYRHATLNHSDAAAADLASFLELIDNDELDVLIYNPQTETDLTKRIREAAEAKNIPMVPVGETPLDGENFLEYFHSVVDDLEEAAAKANA</sequence>
<keyword evidence="3" id="KW-0479">Metal-binding</keyword>
<evidence type="ECO:0000313" key="7">
    <source>
        <dbReference type="Proteomes" id="UP001226160"/>
    </source>
</evidence>
<protein>
    <submittedName>
        <fullName evidence="6">Zinc ABC transporter substrate-binding protein</fullName>
    </submittedName>
</protein>
<dbReference type="PROSITE" id="PS51257">
    <property type="entry name" value="PROKAR_LIPOPROTEIN"/>
    <property type="match status" value="1"/>
</dbReference>
<reference evidence="6" key="1">
    <citation type="submission" date="2023-05" db="EMBL/GenBank/DDBJ databases">
        <title>Metabolic capabilities are highly conserved among human nasal-associated Corynebacterium species in pangenomic analyses.</title>
        <authorList>
            <person name="Tran T.H."/>
            <person name="Roberts A.Q."/>
            <person name="Escapa I.F."/>
            <person name="Gao W."/>
            <person name="Conlan S."/>
            <person name="Kong H."/>
            <person name="Segre J.A."/>
            <person name="Kelly M.S."/>
            <person name="Lemon K.P."/>
        </authorList>
    </citation>
    <scope>NUCLEOTIDE SEQUENCE</scope>
    <source>
        <strain evidence="6">KPL2654</strain>
    </source>
</reference>
<evidence type="ECO:0000256" key="5">
    <source>
        <dbReference type="SAM" id="SignalP"/>
    </source>
</evidence>
<keyword evidence="4 5" id="KW-0732">Signal</keyword>
<comment type="caution">
    <text evidence="6">The sequence shown here is derived from an EMBL/GenBank/DDBJ whole genome shotgun (WGS) entry which is preliminary data.</text>
</comment>
<proteinExistence type="predicted"/>
<dbReference type="SUPFAM" id="SSF53807">
    <property type="entry name" value="Helical backbone' metal receptor"/>
    <property type="match status" value="1"/>
</dbReference>
<name>A0AAP4BTE3_9CORY</name>
<evidence type="ECO:0000256" key="4">
    <source>
        <dbReference type="ARBA" id="ARBA00022729"/>
    </source>
</evidence>
<dbReference type="RefSeq" id="WP_239211172.1">
    <property type="nucleotide sequence ID" value="NZ_JAKRDM010000002.1"/>
</dbReference>
<comment type="subcellular location">
    <subcellularLocation>
        <location evidence="1">Cell envelope</location>
    </subcellularLocation>
</comment>
<dbReference type="GO" id="GO:0030001">
    <property type="term" value="P:metal ion transport"/>
    <property type="evidence" value="ECO:0007669"/>
    <property type="project" value="InterPro"/>
</dbReference>
<dbReference type="InterPro" id="IPR050492">
    <property type="entry name" value="Bact_metal-bind_prot9"/>
</dbReference>
<dbReference type="Pfam" id="PF01297">
    <property type="entry name" value="ZnuA"/>
    <property type="match status" value="1"/>
</dbReference>
<dbReference type="EMBL" id="JASNVP010000001">
    <property type="protein sequence ID" value="MDK4325191.1"/>
    <property type="molecule type" value="Genomic_DNA"/>
</dbReference>
<gene>
    <name evidence="6" type="ORF">QPX54_01485</name>
</gene>
<evidence type="ECO:0000256" key="3">
    <source>
        <dbReference type="ARBA" id="ARBA00022723"/>
    </source>
</evidence>
<accession>A0AAP4BTE3</accession>
<dbReference type="GO" id="GO:0030313">
    <property type="term" value="C:cell envelope"/>
    <property type="evidence" value="ECO:0007669"/>
    <property type="project" value="UniProtKB-SubCell"/>
</dbReference>
<keyword evidence="2" id="KW-0813">Transport</keyword>
<feature type="chain" id="PRO_5042970725" evidence="5">
    <location>
        <begin position="22"/>
        <end position="331"/>
    </location>
</feature>
<feature type="signal peptide" evidence="5">
    <location>
        <begin position="1"/>
        <end position="21"/>
    </location>
</feature>
<dbReference type="InterPro" id="IPR006127">
    <property type="entry name" value="ZnuA-like"/>
</dbReference>
<dbReference type="Gene3D" id="3.40.50.1980">
    <property type="entry name" value="Nitrogenase molybdenum iron protein domain"/>
    <property type="match status" value="2"/>
</dbReference>
<evidence type="ECO:0000313" key="6">
    <source>
        <dbReference type="EMBL" id="MDK4325191.1"/>
    </source>
</evidence>
<dbReference type="AlphaFoldDB" id="A0AAP4BTE3"/>